<dbReference type="SUPFAM" id="SSF53720">
    <property type="entry name" value="ALDH-like"/>
    <property type="match status" value="1"/>
</dbReference>
<evidence type="ECO:0000313" key="4">
    <source>
        <dbReference type="Proteomes" id="UP000199251"/>
    </source>
</evidence>
<feature type="domain" description="Aldehyde dehydrogenase" evidence="2">
    <location>
        <begin position="51"/>
        <end position="433"/>
    </location>
</feature>
<dbReference type="InterPro" id="IPR016163">
    <property type="entry name" value="Ald_DH_C"/>
</dbReference>
<dbReference type="Pfam" id="PF00171">
    <property type="entry name" value="Aldedh"/>
    <property type="match status" value="1"/>
</dbReference>
<proteinExistence type="predicted"/>
<dbReference type="InterPro" id="IPR016161">
    <property type="entry name" value="Ald_DH/histidinol_DH"/>
</dbReference>
<gene>
    <name evidence="3" type="ORF">BN1232_00414</name>
</gene>
<sequence length="465" mass="49484">MTGETRSVATDLVLIDALGPSGEYRTRNREIVATTAGVPVAELSLVPALYVSRAIGAQRKVAPLPVAEREKALAAAADIFRTAEIGGLGFDAYVELASRISGVPIVVTRTGARNVADAVAHAFDAVRPAQPMGAARDWRDERTRAGSAVWTRRGEIFAVHAAGNGPGVHGLWPQALALGYRVAVRPSRREPFTGHRLVSALRQAGFRPEDVVFLPTDHGGADEIIRRADLAMVYGGQDVVDKYAVDPTVLVNGPGRAKILITADRDWRDYLDLIVDSIANLGGMACVNTTAVLYEGDPGPLAAAIADRLATIEPLPTEDERAILPTQPVDKARALAAYLATKAAGTTALLGADQVVAAVGDGYAALRPAVHLLAEPDVDKLNVELAFPCVWVSPWSRADGLTPLRNSLVINVITNDDDLIDSVLGDPTISNVYRGNHPTFYGAPEIPHDGFLADALMRNKGFIRD</sequence>
<dbReference type="Gene3D" id="3.40.309.10">
    <property type="entry name" value="Aldehyde Dehydrogenase, Chain A, domain 2"/>
    <property type="match status" value="1"/>
</dbReference>
<dbReference type="AlphaFoldDB" id="A0A0E4GVB4"/>
<evidence type="ECO:0000259" key="2">
    <source>
        <dbReference type="Pfam" id="PF00171"/>
    </source>
</evidence>
<reference evidence="3 4" key="1">
    <citation type="submission" date="2015-03" db="EMBL/GenBank/DDBJ databases">
        <authorList>
            <person name="Urmite Genomes"/>
        </authorList>
    </citation>
    <scope>NUCLEOTIDE SEQUENCE [LARGE SCALE GENOMIC DNA]</scope>
    <source>
        <strain evidence="3 4">CSUR P1491</strain>
    </source>
</reference>
<dbReference type="EMBL" id="CTEE01000001">
    <property type="protein sequence ID" value="CQD03383.1"/>
    <property type="molecule type" value="Genomic_DNA"/>
</dbReference>
<dbReference type="Proteomes" id="UP000199251">
    <property type="component" value="Unassembled WGS sequence"/>
</dbReference>
<dbReference type="OrthoDB" id="229416at2"/>
<dbReference type="GO" id="GO:0016620">
    <property type="term" value="F:oxidoreductase activity, acting on the aldehyde or oxo group of donors, NAD or NADP as acceptor"/>
    <property type="evidence" value="ECO:0007669"/>
    <property type="project" value="InterPro"/>
</dbReference>
<dbReference type="Gene3D" id="3.40.605.10">
    <property type="entry name" value="Aldehyde Dehydrogenase, Chain A, domain 1"/>
    <property type="match status" value="1"/>
</dbReference>
<protein>
    <submittedName>
        <fullName evidence="3">Aldehyde dehydrogenase family protein</fullName>
    </submittedName>
</protein>
<evidence type="ECO:0000256" key="1">
    <source>
        <dbReference type="ARBA" id="ARBA00023002"/>
    </source>
</evidence>
<organism evidence="3 4">
    <name type="scientific">Mycobacterium lentiflavum</name>
    <dbReference type="NCBI Taxonomy" id="141349"/>
    <lineage>
        <taxon>Bacteria</taxon>
        <taxon>Bacillati</taxon>
        <taxon>Actinomycetota</taxon>
        <taxon>Actinomycetes</taxon>
        <taxon>Mycobacteriales</taxon>
        <taxon>Mycobacteriaceae</taxon>
        <taxon>Mycobacterium</taxon>
        <taxon>Mycobacterium simiae complex</taxon>
    </lineage>
</organism>
<name>A0A0E4GVB4_MYCLN</name>
<keyword evidence="1" id="KW-0560">Oxidoreductase</keyword>
<dbReference type="InterPro" id="IPR015590">
    <property type="entry name" value="Aldehyde_DH_dom"/>
</dbReference>
<evidence type="ECO:0000313" key="3">
    <source>
        <dbReference type="EMBL" id="CQD03383.1"/>
    </source>
</evidence>
<dbReference type="InterPro" id="IPR016162">
    <property type="entry name" value="Ald_DH_N"/>
</dbReference>
<accession>A0A0E4GVB4</accession>
<dbReference type="STRING" id="141349.BN1232_00414"/>